<protein>
    <submittedName>
        <fullName evidence="1">Uncharacterized protein</fullName>
    </submittedName>
</protein>
<feature type="non-terminal residue" evidence="1">
    <location>
        <position position="25"/>
    </location>
</feature>
<proteinExistence type="predicted"/>
<sequence length="25" mass="2830">MENTSIQIRVAKDLKDQLEAKAKAE</sequence>
<organism evidence="1">
    <name type="scientific">marine sediment metagenome</name>
    <dbReference type="NCBI Taxonomy" id="412755"/>
    <lineage>
        <taxon>unclassified sequences</taxon>
        <taxon>metagenomes</taxon>
        <taxon>ecological metagenomes</taxon>
    </lineage>
</organism>
<gene>
    <name evidence="1" type="ORF">LCGC14_0642920</name>
</gene>
<accession>A0A0F9RI38</accession>
<name>A0A0F9RI38_9ZZZZ</name>
<comment type="caution">
    <text evidence="1">The sequence shown here is derived from an EMBL/GenBank/DDBJ whole genome shotgun (WGS) entry which is preliminary data.</text>
</comment>
<reference evidence="1" key="1">
    <citation type="journal article" date="2015" name="Nature">
        <title>Complex archaea that bridge the gap between prokaryotes and eukaryotes.</title>
        <authorList>
            <person name="Spang A."/>
            <person name="Saw J.H."/>
            <person name="Jorgensen S.L."/>
            <person name="Zaremba-Niedzwiedzka K."/>
            <person name="Martijn J."/>
            <person name="Lind A.E."/>
            <person name="van Eijk R."/>
            <person name="Schleper C."/>
            <person name="Guy L."/>
            <person name="Ettema T.J."/>
        </authorList>
    </citation>
    <scope>NUCLEOTIDE SEQUENCE</scope>
</reference>
<dbReference type="AlphaFoldDB" id="A0A0F9RI38"/>
<evidence type="ECO:0000313" key="1">
    <source>
        <dbReference type="EMBL" id="KKN49402.1"/>
    </source>
</evidence>
<dbReference type="EMBL" id="LAZR01001169">
    <property type="protein sequence ID" value="KKN49402.1"/>
    <property type="molecule type" value="Genomic_DNA"/>
</dbReference>